<dbReference type="Pfam" id="PF13358">
    <property type="entry name" value="DDE_3"/>
    <property type="match status" value="1"/>
</dbReference>
<dbReference type="AlphaFoldDB" id="A0AA36GNJ0"/>
<evidence type="ECO:0000313" key="3">
    <source>
        <dbReference type="EMBL" id="CAJ0595382.1"/>
    </source>
</evidence>
<reference evidence="3" key="1">
    <citation type="submission" date="2023-07" db="EMBL/GenBank/DDBJ databases">
        <authorList>
            <consortium name="CYATHOMIX"/>
        </authorList>
    </citation>
    <scope>NUCLEOTIDE SEQUENCE</scope>
    <source>
        <strain evidence="3">N/A</strain>
    </source>
</reference>
<feature type="compositionally biased region" description="Acidic residues" evidence="1">
    <location>
        <begin position="226"/>
        <end position="241"/>
    </location>
</feature>
<dbReference type="GO" id="GO:0003676">
    <property type="term" value="F:nucleic acid binding"/>
    <property type="evidence" value="ECO:0007669"/>
    <property type="project" value="InterPro"/>
</dbReference>
<dbReference type="PANTHER" id="PTHR23022:SF134">
    <property type="entry name" value="TRANSPOSABLE ELEMENT TC1 TRANSPOSASE"/>
    <property type="match status" value="1"/>
</dbReference>
<organism evidence="3 4">
    <name type="scientific">Cylicocyclus nassatus</name>
    <name type="common">Nematode worm</name>
    <dbReference type="NCBI Taxonomy" id="53992"/>
    <lineage>
        <taxon>Eukaryota</taxon>
        <taxon>Metazoa</taxon>
        <taxon>Ecdysozoa</taxon>
        <taxon>Nematoda</taxon>
        <taxon>Chromadorea</taxon>
        <taxon>Rhabditida</taxon>
        <taxon>Rhabditina</taxon>
        <taxon>Rhabditomorpha</taxon>
        <taxon>Strongyloidea</taxon>
        <taxon>Strongylidae</taxon>
        <taxon>Cylicocyclus</taxon>
    </lineage>
</organism>
<accession>A0AA36GNJ0</accession>
<evidence type="ECO:0000259" key="2">
    <source>
        <dbReference type="Pfam" id="PF13358"/>
    </source>
</evidence>
<dbReference type="InterPro" id="IPR052338">
    <property type="entry name" value="Transposase_5"/>
</dbReference>
<feature type="region of interest" description="Disordered" evidence="1">
    <location>
        <begin position="215"/>
        <end position="241"/>
    </location>
</feature>
<dbReference type="InterPro" id="IPR036397">
    <property type="entry name" value="RNaseH_sf"/>
</dbReference>
<dbReference type="PANTHER" id="PTHR23022">
    <property type="entry name" value="TRANSPOSABLE ELEMENT-RELATED"/>
    <property type="match status" value="1"/>
</dbReference>
<proteinExistence type="predicted"/>
<keyword evidence="4" id="KW-1185">Reference proteome</keyword>
<name>A0AA36GNJ0_CYLNA</name>
<protein>
    <recommendedName>
        <fullName evidence="2">Tc1-like transposase DDE domain-containing protein</fullName>
    </recommendedName>
</protein>
<dbReference type="Gene3D" id="3.30.420.10">
    <property type="entry name" value="Ribonuclease H-like superfamily/Ribonuclease H"/>
    <property type="match status" value="1"/>
</dbReference>
<dbReference type="Proteomes" id="UP001176961">
    <property type="component" value="Unassembled WGS sequence"/>
</dbReference>
<gene>
    <name evidence="3" type="ORF">CYNAS_LOCUS7365</name>
</gene>
<comment type="caution">
    <text evidence="3">The sequence shown here is derived from an EMBL/GenBank/DDBJ whole genome shotgun (WGS) entry which is preliminary data.</text>
</comment>
<dbReference type="InterPro" id="IPR038717">
    <property type="entry name" value="Tc1-like_DDE_dom"/>
</dbReference>
<feature type="domain" description="Tc1-like transposase DDE" evidence="2">
    <location>
        <begin position="27"/>
        <end position="174"/>
    </location>
</feature>
<sequence length="241" mass="27622">MIRDENKAKRMDFCIDMIAEGEQFLDCVFTDESTFQLGCSTKYAYVEEGKASARLRSRAKHPAKLHVWGGISSKGTTSLAIFKGTVRMDSRLYCEILEECYLGFSRRAYYGTARLVQDNAPAHKSAYTMGRLRQWGVKTVDWPAESPDLNPIELVWGSMKGYISRQNIRKLDELESAIRTYWSTLTPEVCQRYIKGIQWRMPAVVSAQGGNIIERNPNRRKKQEIAEPEPEGASEEEDDWF</sequence>
<evidence type="ECO:0000256" key="1">
    <source>
        <dbReference type="SAM" id="MobiDB-lite"/>
    </source>
</evidence>
<dbReference type="EMBL" id="CATQJL010000112">
    <property type="protein sequence ID" value="CAJ0595382.1"/>
    <property type="molecule type" value="Genomic_DNA"/>
</dbReference>
<evidence type="ECO:0000313" key="4">
    <source>
        <dbReference type="Proteomes" id="UP001176961"/>
    </source>
</evidence>